<dbReference type="PANTHER" id="PTHR43649">
    <property type="entry name" value="ARABINOSE-BINDING PROTEIN-RELATED"/>
    <property type="match status" value="1"/>
</dbReference>
<gene>
    <name evidence="2" type="ORF">GCM10009750_04930</name>
</gene>
<evidence type="ECO:0000256" key="1">
    <source>
        <dbReference type="SAM" id="MobiDB-lite"/>
    </source>
</evidence>
<dbReference type="InterPro" id="IPR050490">
    <property type="entry name" value="Bact_solute-bd_prot1"/>
</dbReference>
<feature type="compositionally biased region" description="Low complexity" evidence="1">
    <location>
        <begin position="1"/>
        <end position="18"/>
    </location>
</feature>
<evidence type="ECO:0000313" key="3">
    <source>
        <dbReference type="Proteomes" id="UP001501746"/>
    </source>
</evidence>
<dbReference type="InterPro" id="IPR006059">
    <property type="entry name" value="SBP"/>
</dbReference>
<dbReference type="EMBL" id="BAAANK010000001">
    <property type="protein sequence ID" value="GAA1824966.1"/>
    <property type="molecule type" value="Genomic_DNA"/>
</dbReference>
<comment type="caution">
    <text evidence="2">The sequence shown here is derived from an EMBL/GenBank/DDBJ whole genome shotgun (WGS) entry which is preliminary data.</text>
</comment>
<sequence length="475" mass="50579">MTGPTGRTTITTSTTLIPEHTHDSTRKDPTMRGITRRRAGFVAAIGAATLLLTACAGNDAGGGEAAAPELELSDEPVTLSFTWWGNDTRHAITEELIAAFEAEYPNITIEPQYTDWAGYWDKLSTSVAAGDIPDIIQMDEKQLSTYASNGVLADVGTYASILSTEDFPEAVLDTGALDGTQYGVPVGINSYTIIANQDLLDQYGIEVPDDESWTWDEFIATAEEVSAASGGATVGTQSWGFEDGGLNNWLRQQGGSLFSTDGKVAATEEELSSWWQLLLDATAAGATPEPAATIEREAGGLAESFTATNASAFGPWWSNQVQALREASGQDLVALRVPSVEGAPDGWAYYKPSMFWSGSAKTEHPAEVATFLDFLANSEEAADLLLAERGVPANEAIREYITPKLDEVNQTVVGFLDDLAPEIGEAPAPTPPGGGAIETIIDQHTQQVLFGEMTPEEAAASFIEELQRALDDAAI</sequence>
<dbReference type="Proteomes" id="UP001501746">
    <property type="component" value="Unassembled WGS sequence"/>
</dbReference>
<protein>
    <submittedName>
        <fullName evidence="2">Extracellular solute-binding protein</fullName>
    </submittedName>
</protein>
<organism evidence="2 3">
    <name type="scientific">Agromyces salentinus</name>
    <dbReference type="NCBI Taxonomy" id="269421"/>
    <lineage>
        <taxon>Bacteria</taxon>
        <taxon>Bacillati</taxon>
        <taxon>Actinomycetota</taxon>
        <taxon>Actinomycetes</taxon>
        <taxon>Micrococcales</taxon>
        <taxon>Microbacteriaceae</taxon>
        <taxon>Agromyces</taxon>
    </lineage>
</organism>
<dbReference type="CDD" id="cd13585">
    <property type="entry name" value="PBP2_TMBP_like"/>
    <property type="match status" value="1"/>
</dbReference>
<name>A0ABN2MFR6_9MICO</name>
<feature type="region of interest" description="Disordered" evidence="1">
    <location>
        <begin position="1"/>
        <end position="30"/>
    </location>
</feature>
<keyword evidence="3" id="KW-1185">Reference proteome</keyword>
<reference evidence="2 3" key="1">
    <citation type="journal article" date="2019" name="Int. J. Syst. Evol. Microbiol.">
        <title>The Global Catalogue of Microorganisms (GCM) 10K type strain sequencing project: providing services to taxonomists for standard genome sequencing and annotation.</title>
        <authorList>
            <consortium name="The Broad Institute Genomics Platform"/>
            <consortium name="The Broad Institute Genome Sequencing Center for Infectious Disease"/>
            <person name="Wu L."/>
            <person name="Ma J."/>
        </authorList>
    </citation>
    <scope>NUCLEOTIDE SEQUENCE [LARGE SCALE GENOMIC DNA]</scope>
    <source>
        <strain evidence="2 3">JCM 14323</strain>
    </source>
</reference>
<dbReference type="Pfam" id="PF13416">
    <property type="entry name" value="SBP_bac_8"/>
    <property type="match status" value="1"/>
</dbReference>
<dbReference type="PANTHER" id="PTHR43649:SF11">
    <property type="entry name" value="ABC TRANSPORTER SUBSTRATE-BINDING PROTEIN YESO-RELATED"/>
    <property type="match status" value="1"/>
</dbReference>
<feature type="compositionally biased region" description="Basic and acidic residues" evidence="1">
    <location>
        <begin position="19"/>
        <end position="30"/>
    </location>
</feature>
<dbReference type="SUPFAM" id="SSF53850">
    <property type="entry name" value="Periplasmic binding protein-like II"/>
    <property type="match status" value="1"/>
</dbReference>
<proteinExistence type="predicted"/>
<accession>A0ABN2MFR6</accession>
<evidence type="ECO:0000313" key="2">
    <source>
        <dbReference type="EMBL" id="GAA1824966.1"/>
    </source>
</evidence>
<dbReference type="Gene3D" id="3.40.190.10">
    <property type="entry name" value="Periplasmic binding protein-like II"/>
    <property type="match status" value="2"/>
</dbReference>